<feature type="domain" description="CCHC-type" evidence="1">
    <location>
        <begin position="227"/>
        <end position="243"/>
    </location>
</feature>
<proteinExistence type="predicted"/>
<dbReference type="Gene3D" id="2.40.70.10">
    <property type="entry name" value="Acid Proteases"/>
    <property type="match status" value="1"/>
</dbReference>
<dbReference type="InterPro" id="IPR021109">
    <property type="entry name" value="Peptidase_aspartic_dom_sf"/>
</dbReference>
<evidence type="ECO:0000313" key="2">
    <source>
        <dbReference type="EMBL" id="KAJ8982407.1"/>
    </source>
</evidence>
<name>A0ABQ9JWZ0_9CUCU</name>
<evidence type="ECO:0000259" key="1">
    <source>
        <dbReference type="SMART" id="SM00343"/>
    </source>
</evidence>
<organism evidence="2 3">
    <name type="scientific">Molorchus minor</name>
    <dbReference type="NCBI Taxonomy" id="1323400"/>
    <lineage>
        <taxon>Eukaryota</taxon>
        <taxon>Metazoa</taxon>
        <taxon>Ecdysozoa</taxon>
        <taxon>Arthropoda</taxon>
        <taxon>Hexapoda</taxon>
        <taxon>Insecta</taxon>
        <taxon>Pterygota</taxon>
        <taxon>Neoptera</taxon>
        <taxon>Endopterygota</taxon>
        <taxon>Coleoptera</taxon>
        <taxon>Polyphaga</taxon>
        <taxon>Cucujiformia</taxon>
        <taxon>Chrysomeloidea</taxon>
        <taxon>Cerambycidae</taxon>
        <taxon>Lamiinae</taxon>
        <taxon>Monochamini</taxon>
        <taxon>Molorchus</taxon>
    </lineage>
</organism>
<protein>
    <recommendedName>
        <fullName evidence="1">CCHC-type domain-containing protein</fullName>
    </recommendedName>
</protein>
<dbReference type="EMBL" id="JAPWTJ010000125">
    <property type="protein sequence ID" value="KAJ8982407.1"/>
    <property type="molecule type" value="Genomic_DNA"/>
</dbReference>
<dbReference type="InterPro" id="IPR001878">
    <property type="entry name" value="Znf_CCHC"/>
</dbReference>
<dbReference type="PANTHER" id="PTHR37984">
    <property type="entry name" value="PROTEIN CBG26694"/>
    <property type="match status" value="1"/>
</dbReference>
<dbReference type="PANTHER" id="PTHR37984:SF9">
    <property type="entry name" value="INTEGRASE CATALYTIC DOMAIN-CONTAINING PROTEIN"/>
    <property type="match status" value="1"/>
</dbReference>
<reference evidence="2" key="1">
    <citation type="journal article" date="2023" name="Insect Mol. Biol.">
        <title>Genome sequencing provides insights into the evolution of gene families encoding plant cell wall-degrading enzymes in longhorned beetles.</title>
        <authorList>
            <person name="Shin N.R."/>
            <person name="Okamura Y."/>
            <person name="Kirsch R."/>
            <person name="Pauchet Y."/>
        </authorList>
    </citation>
    <scope>NUCLEOTIDE SEQUENCE</scope>
    <source>
        <strain evidence="2">MMC_N1</strain>
    </source>
</reference>
<dbReference type="Proteomes" id="UP001162164">
    <property type="component" value="Unassembled WGS sequence"/>
</dbReference>
<accession>A0ABQ9JWZ0</accession>
<sequence>MVENAVQYSGHIQEFVPSNADWKRAILLSLLNEEAYKLLYNMCIPNEPENKPFKDIIKLMDNHFKPVVSIFSSREKFFEARKMANETPKEWAARLRNLVSVCNFGGTDEIEKALVNIFIIGYNSGSVKDRLYEEKETTTFLQVVEIASAKSVASPYCQGTVKQETEIHYAGSTSKKFTQARFSTSRNNSRSSSRASGSTAVASQNCKCTVCGRRNHKSDKCSYRDCYCHICNKKGHLAPMCSNKNGQNKNKPSSNRNNRNNFLESEDYSLYNLDCSTNPVSVSLTIENKPFTFSLGTGASYSVISDTFYEQNFKNLSLKPTDKVFIVYNGDKIFPLGFITGNVKYNGKSLNLNMFVINNGGPPLLGRDFFKLFELTIDAQIPDIIEIEQEPLLSSDKEPAVISNRNFSEDKAVNIKDTMSENIERSRPKRLVKPPERLNYD</sequence>
<comment type="caution">
    <text evidence="2">The sequence shown here is derived from an EMBL/GenBank/DDBJ whole genome shotgun (WGS) entry which is preliminary data.</text>
</comment>
<dbReference type="InterPro" id="IPR050951">
    <property type="entry name" value="Retrovirus_Pol_polyprotein"/>
</dbReference>
<feature type="domain" description="CCHC-type" evidence="1">
    <location>
        <begin position="207"/>
        <end position="223"/>
    </location>
</feature>
<keyword evidence="3" id="KW-1185">Reference proteome</keyword>
<evidence type="ECO:0000313" key="3">
    <source>
        <dbReference type="Proteomes" id="UP001162164"/>
    </source>
</evidence>
<dbReference type="SUPFAM" id="SSF50630">
    <property type="entry name" value="Acid proteases"/>
    <property type="match status" value="1"/>
</dbReference>
<dbReference type="SMART" id="SM00343">
    <property type="entry name" value="ZnF_C2HC"/>
    <property type="match status" value="2"/>
</dbReference>
<gene>
    <name evidence="2" type="ORF">NQ317_017209</name>
</gene>